<dbReference type="InterPro" id="IPR001849">
    <property type="entry name" value="PH_domain"/>
</dbReference>
<feature type="coiled-coil region" evidence="1">
    <location>
        <begin position="772"/>
        <end position="806"/>
    </location>
</feature>
<feature type="compositionally biased region" description="Polar residues" evidence="2">
    <location>
        <begin position="109"/>
        <end position="128"/>
    </location>
</feature>
<dbReference type="SMART" id="SM00456">
    <property type="entry name" value="WW"/>
    <property type="match status" value="2"/>
</dbReference>
<name>A0A6P6RE62_CARAU</name>
<dbReference type="PROSITE" id="PS50020">
    <property type="entry name" value="WW_DOMAIN_2"/>
    <property type="match status" value="2"/>
</dbReference>
<feature type="compositionally biased region" description="Polar residues" evidence="2">
    <location>
        <begin position="934"/>
        <end position="943"/>
    </location>
</feature>
<dbReference type="PANTHER" id="PTHR12752">
    <property type="entry name" value="PHOSPHOINOSITOL 3-PHOSPHATE-BINDING PROTEIN"/>
    <property type="match status" value="1"/>
</dbReference>
<feature type="region of interest" description="Disordered" evidence="2">
    <location>
        <begin position="376"/>
        <end position="427"/>
    </location>
</feature>
<dbReference type="Pfam" id="PF00397">
    <property type="entry name" value="WW"/>
    <property type="match status" value="1"/>
</dbReference>
<dbReference type="InterPro" id="IPR011993">
    <property type="entry name" value="PH-like_dom_sf"/>
</dbReference>
<feature type="region of interest" description="Disordered" evidence="2">
    <location>
        <begin position="570"/>
        <end position="627"/>
    </location>
</feature>
<dbReference type="InterPro" id="IPR057971">
    <property type="entry name" value="PKHA4-7_TBCA"/>
</dbReference>
<dbReference type="SUPFAM" id="SSF51045">
    <property type="entry name" value="WW domain"/>
    <property type="match status" value="2"/>
</dbReference>
<dbReference type="SMART" id="SM00233">
    <property type="entry name" value="PH"/>
    <property type="match status" value="1"/>
</dbReference>
<proteinExistence type="predicted"/>
<dbReference type="GeneID" id="113118487"/>
<dbReference type="KEGG" id="caua:113118487"/>
<dbReference type="SUPFAM" id="SSF50729">
    <property type="entry name" value="PH domain-like"/>
    <property type="match status" value="1"/>
</dbReference>
<dbReference type="InterPro" id="IPR040392">
    <property type="entry name" value="PKHA4-7_PH"/>
</dbReference>
<gene>
    <name evidence="6" type="primary">LOC113118487</name>
</gene>
<feature type="region of interest" description="Disordered" evidence="2">
    <location>
        <begin position="108"/>
        <end position="155"/>
    </location>
</feature>
<organism evidence="5 6">
    <name type="scientific">Carassius auratus</name>
    <name type="common">Goldfish</name>
    <dbReference type="NCBI Taxonomy" id="7957"/>
    <lineage>
        <taxon>Eukaryota</taxon>
        <taxon>Metazoa</taxon>
        <taxon>Chordata</taxon>
        <taxon>Craniata</taxon>
        <taxon>Vertebrata</taxon>
        <taxon>Euteleostomi</taxon>
        <taxon>Actinopterygii</taxon>
        <taxon>Neopterygii</taxon>
        <taxon>Teleostei</taxon>
        <taxon>Ostariophysi</taxon>
        <taxon>Cypriniformes</taxon>
        <taxon>Cyprinidae</taxon>
        <taxon>Cyprininae</taxon>
        <taxon>Carassius</taxon>
    </lineage>
</organism>
<dbReference type="Pfam" id="PF00169">
    <property type="entry name" value="PH"/>
    <property type="match status" value="1"/>
</dbReference>
<feature type="compositionally biased region" description="Basic and acidic residues" evidence="2">
    <location>
        <begin position="1004"/>
        <end position="1015"/>
    </location>
</feature>
<dbReference type="CDD" id="cd00201">
    <property type="entry name" value="WW"/>
    <property type="match status" value="1"/>
</dbReference>
<protein>
    <submittedName>
        <fullName evidence="6">Pleckstrin homology domain-containing family A member 7-like isoform X1</fullName>
    </submittedName>
</protein>
<dbReference type="PROSITE" id="PS50003">
    <property type="entry name" value="PH_DOMAIN"/>
    <property type="match status" value="1"/>
</dbReference>
<feature type="domain" description="WW" evidence="4">
    <location>
        <begin position="53"/>
        <end position="86"/>
    </location>
</feature>
<keyword evidence="5" id="KW-1185">Reference proteome</keyword>
<dbReference type="FunFam" id="2.30.29.30:FF:000083">
    <property type="entry name" value="Pleckstrin homology domain-containing family A member 5"/>
    <property type="match status" value="1"/>
</dbReference>
<evidence type="ECO:0000256" key="1">
    <source>
        <dbReference type="SAM" id="Coils"/>
    </source>
</evidence>
<dbReference type="Proteomes" id="UP000515129">
    <property type="component" value="Chromosome 18"/>
</dbReference>
<feature type="region of interest" description="Disordered" evidence="2">
    <location>
        <begin position="915"/>
        <end position="1017"/>
    </location>
</feature>
<accession>A0A6P6RE62</accession>
<evidence type="ECO:0000259" key="3">
    <source>
        <dbReference type="PROSITE" id="PS50003"/>
    </source>
</evidence>
<evidence type="ECO:0000313" key="5">
    <source>
        <dbReference type="Proteomes" id="UP000515129"/>
    </source>
</evidence>
<evidence type="ECO:0000259" key="4">
    <source>
        <dbReference type="PROSITE" id="PS50020"/>
    </source>
</evidence>
<dbReference type="PROSITE" id="PS01159">
    <property type="entry name" value="WW_DOMAIN_1"/>
    <property type="match status" value="1"/>
</dbReference>
<dbReference type="Gene3D" id="2.30.29.30">
    <property type="entry name" value="Pleckstrin-homology domain (PH domain)/Phosphotyrosine-binding domain (PTB)"/>
    <property type="match status" value="1"/>
</dbReference>
<dbReference type="RefSeq" id="XP_026143488.1">
    <property type="nucleotide sequence ID" value="XM_026287703.1"/>
</dbReference>
<feature type="compositionally biased region" description="Polar residues" evidence="2">
    <location>
        <begin position="1132"/>
        <end position="1153"/>
    </location>
</feature>
<feature type="compositionally biased region" description="Basic and acidic residues" evidence="2">
    <location>
        <begin position="595"/>
        <end position="610"/>
    </location>
</feature>
<keyword evidence="1" id="KW-0175">Coiled coil</keyword>
<dbReference type="Gene3D" id="2.20.70.10">
    <property type="match status" value="2"/>
</dbReference>
<feature type="region of interest" description="Disordered" evidence="2">
    <location>
        <begin position="1094"/>
        <end position="1163"/>
    </location>
</feature>
<evidence type="ECO:0000256" key="2">
    <source>
        <dbReference type="SAM" id="MobiDB-lite"/>
    </source>
</evidence>
<dbReference type="Pfam" id="PF25541">
    <property type="entry name" value="TBCA_PH"/>
    <property type="match status" value="1"/>
</dbReference>
<feature type="region of interest" description="Disordered" evidence="2">
    <location>
        <begin position="338"/>
        <end position="364"/>
    </location>
</feature>
<dbReference type="InterPro" id="IPR001202">
    <property type="entry name" value="WW_dom"/>
</dbReference>
<feature type="domain" description="PH" evidence="3">
    <location>
        <begin position="165"/>
        <end position="284"/>
    </location>
</feature>
<reference evidence="6" key="1">
    <citation type="submission" date="2025-08" db="UniProtKB">
        <authorList>
            <consortium name="RefSeq"/>
        </authorList>
    </citation>
    <scope>IDENTIFICATION</scope>
    <source>
        <strain evidence="6">Wakin</strain>
        <tissue evidence="6">Muscle</tissue>
    </source>
</reference>
<feature type="compositionally biased region" description="Low complexity" evidence="2">
    <location>
        <begin position="129"/>
        <end position="145"/>
    </location>
</feature>
<dbReference type="PANTHER" id="PTHR12752:SF4">
    <property type="entry name" value="PLECKSTRIN HOMOLOGY DOMAIN-CONTAINING FAMILY A MEMBER 7"/>
    <property type="match status" value="1"/>
</dbReference>
<sequence>MAAPLRRDTLPENHSYGVCRDGRVFFIDDETRSTSWLHPCTGQPVNSGHMIRSDLPAGWEEGFTKEGASFFIDHNQRTTTFIHPVTGQISAENTDFRLQDQTGRHMLKQQPQLTTRPSSTISEASTAVTSSTLDTTSGSKGSKSSGRVHSFGKRDHAIKRNPSVPVVVRGWLYKQDSSGMRLWKRKWFVLADYCLFYYKDSREESVLGSIPLPSYTIAPVGPEDHISRKYAFKATHTGMRSYIYKQSAVIGSQAEHTGMRTYYFSADTQEDMNGWVRAMNQAALMQTHTVKRDESDHPDQVNVSEKLKQQAVPQTNHINSYVIPEPEVIQSDGLLEEKQEGSVGKVEIQVAPREMEPARGKSPASRIVEVEVLAPGSTPASQVPSRAPSRAVSTPPVLRNGTPVEQNGKPGYQRGPTPSSQTPVQVQRRSALEKVENWVKVQKEERQGFVSTDGTIPRRTPSIHPKYGTIDKYQSLPKTRQLQSPPTARRQLTSEYKYSHDRLNHFQMTHGHSQRPATHDNTVWQLYEWQQRQQYRHGSPTAPVYTPAPDYSTAVSSTRVNSDIARSISVPPTLADIPPPGPPGPRLLSPRRPHTPAERVTVKPLEDRPTVEVPPSNSPHRRRSYKSATIERRSMPPSGYITHTVSAPSLHGKTPEELTLLLIQLRRHQAVMAGVRNSALAHLRQVSRVKADDTYMDLKKDLEYLDLKMKSLEPLILMVHSVLQTCTAGGLRPLWNVSGTETLKGRPAKPVKVAESDVDVTLSRLCEQDKILQELEFRLSGLKDDKDKLESVLDVSHQQMEQYKDQPAHAEKIAYQQRLLQEDLVHIRADMSRVSKEMERSWEDYSRLEQSVEQLRDVLQTQMNLCTSPQEKNQLRRELWRIEDVMTGLSSSKETFKITIDSVKNPERKLVPSMIESTVPSRCMTPSAVEVRSPQRSLTSSPLSLPMYNEDLQHPHSVPKWEEDDAPPRPPLPLLYDEDTPPVVPPLPKETSVIRHTSVRGLKRQSDERKRDRESSYVNGDCRVELRSYLSEPELPGAGTDQVDRGYLTLQRRGLSGSSSRINQYGVTSYSLRRADSAFSTTERPKSALERLCLGESQPDHPPQRGRMSAEEQLERMKRHQRALVRERKRNLSQGERQPVGSRTSTRPVSSDPGSGWKKVIDLQRPKQALYDESQRPGSDEWLTVEARPMNAQELEPEVEPEPEPEPELEPVIFEFDLTRELCVPQKVSIPERLMDVESDEDLSPEEKETRSRTVAKIKSLLSKSSGKSMDAELDEELQQQERIMSVHRALATEASIKRKQVTARAMSEC</sequence>
<feature type="compositionally biased region" description="Basic residues" evidence="2">
    <location>
        <begin position="1117"/>
        <end position="1131"/>
    </location>
</feature>
<dbReference type="InterPro" id="IPR036020">
    <property type="entry name" value="WW_dom_sf"/>
</dbReference>
<feature type="compositionally biased region" description="Polar residues" evidence="2">
    <location>
        <begin position="416"/>
        <end position="427"/>
    </location>
</feature>
<dbReference type="OrthoDB" id="43122at2759"/>
<dbReference type="CDD" id="cd13248">
    <property type="entry name" value="PH_PEPP1_2_3"/>
    <property type="match status" value="1"/>
</dbReference>
<evidence type="ECO:0000313" key="6">
    <source>
        <dbReference type="RefSeq" id="XP_026143488.1"/>
    </source>
</evidence>
<feature type="compositionally biased region" description="Basic and acidic residues" evidence="2">
    <location>
        <begin position="1098"/>
        <end position="1116"/>
    </location>
</feature>
<feature type="domain" description="WW" evidence="4">
    <location>
        <begin position="8"/>
        <end position="41"/>
    </location>
</feature>